<dbReference type="Proteomes" id="UP000002173">
    <property type="component" value="Unassembled WGS sequence"/>
</dbReference>
<dbReference type="KEGG" id="bbo:BBOV_III003290"/>
<organism evidence="4 5">
    <name type="scientific">Babesia bovis</name>
    <dbReference type="NCBI Taxonomy" id="5865"/>
    <lineage>
        <taxon>Eukaryota</taxon>
        <taxon>Sar</taxon>
        <taxon>Alveolata</taxon>
        <taxon>Apicomplexa</taxon>
        <taxon>Aconoidasida</taxon>
        <taxon>Piroplasmida</taxon>
        <taxon>Babesiidae</taxon>
        <taxon>Babesia</taxon>
    </lineage>
</organism>
<dbReference type="eggNOG" id="ENOG502SX47">
    <property type="taxonomic scope" value="Eukaryota"/>
</dbReference>
<comment type="caution">
    <text evidence="4">The sequence shown here is derived from an EMBL/GenBank/DDBJ whole genome shotgun (WGS) entry which is preliminary data.</text>
</comment>
<dbReference type="EMBL" id="AAXT01000001">
    <property type="protein sequence ID" value="EDO07893.1"/>
    <property type="molecule type" value="Genomic_DNA"/>
</dbReference>
<evidence type="ECO:0000313" key="5">
    <source>
        <dbReference type="Proteomes" id="UP000002173"/>
    </source>
</evidence>
<protein>
    <submittedName>
        <fullName evidence="4">Uncharacterized protein</fullName>
    </submittedName>
</protein>
<sequence>MFKVPVCIYLLVLYGYVCFGEHPPDAVSPEHPLVEIPEAISPDDLDRAKQSQRNEKVIHASIQHQEALMDCINKEFAGIAGYSNNDAEDHPYFNWDSEETIIYSESHLDDLEAPVIYLTPPVVLPDEQMEADKELEDILIDTGLEKRPKAVDPFQITDTDTANTAIKVSKTKIDNLRHKRSALMRTMRETATFMSSDHSKHVHYRSQSQELKEVEKQLDEELIHLLKLEHVKKSLSKLRGAGHDTEVAEEELEDRENELAKAGFDDDDEEGLEEDDGGRSYSDEL</sequence>
<dbReference type="VEuPathDB" id="PiroplasmaDB:BBOV_III003290"/>
<reference evidence="4 5" key="1">
    <citation type="journal article" date="2007" name="PLoS Pathog.">
        <title>Genome sequence of Babesia bovis and comparative analysis of apicomplexan hemoprotozoa.</title>
        <authorList>
            <person name="Brayton K.A."/>
            <person name="Lau A.O.T."/>
            <person name="Herndon D.R."/>
            <person name="Hannick L."/>
            <person name="Kappmeyer L.S."/>
            <person name="Berens S.J."/>
            <person name="Bidwell S.L."/>
            <person name="Brown W.C."/>
            <person name="Crabtree J."/>
            <person name="Fadrosh D."/>
            <person name="Feldblum T."/>
            <person name="Forberger H.A."/>
            <person name="Haas B.J."/>
            <person name="Howell J.M."/>
            <person name="Khouri H."/>
            <person name="Koo H."/>
            <person name="Mann D.J."/>
            <person name="Norimine J."/>
            <person name="Paulsen I.T."/>
            <person name="Radune D."/>
            <person name="Ren Q."/>
            <person name="Smith R.K. Jr."/>
            <person name="Suarez C.E."/>
            <person name="White O."/>
            <person name="Wortman J.R."/>
            <person name="Knowles D.P. Jr."/>
            <person name="McElwain T.F."/>
            <person name="Nene V.M."/>
        </authorList>
    </citation>
    <scope>NUCLEOTIDE SEQUENCE [LARGE SCALE GENOMIC DNA]</scope>
    <source>
        <strain evidence="4">T2Bo</strain>
    </source>
</reference>
<dbReference type="AlphaFoldDB" id="A7AMV9"/>
<proteinExistence type="predicted"/>
<evidence type="ECO:0000313" key="4">
    <source>
        <dbReference type="EMBL" id="EDO07893.1"/>
    </source>
</evidence>
<evidence type="ECO:0000256" key="3">
    <source>
        <dbReference type="SAM" id="SignalP"/>
    </source>
</evidence>
<feature type="signal peptide" evidence="3">
    <location>
        <begin position="1"/>
        <end position="20"/>
    </location>
</feature>
<accession>A7AMV9</accession>
<dbReference type="OMA" id="MEAPVIY"/>
<keyword evidence="3" id="KW-0732">Signal</keyword>
<feature type="coiled-coil region" evidence="1">
    <location>
        <begin position="204"/>
        <end position="231"/>
    </location>
</feature>
<dbReference type="RefSeq" id="XP_001611461.1">
    <property type="nucleotide sequence ID" value="XM_001611411.1"/>
</dbReference>
<keyword evidence="5" id="KW-1185">Reference proteome</keyword>
<reference evidence="5" key="3">
    <citation type="journal article" date="2021" name="Int. J. Parasitol.">
        <title>Comparative analysis of gene expression between Babesia bovis blood stages and kinetes allowed by improved genome annotation.</title>
        <authorList>
            <person name="Ueti M.W."/>
            <person name="Johnson W.C."/>
            <person name="Kappmeyer L.S."/>
            <person name="Herndon D.R."/>
            <person name="Mousel M.R."/>
            <person name="Reif K.E."/>
            <person name="Taus N.S."/>
            <person name="Ifeonu O.O."/>
            <person name="Silva J.C."/>
            <person name="Suarez C.E."/>
            <person name="Brayton K.A."/>
        </authorList>
    </citation>
    <scope>NUCLEOTIDE SEQUENCE [LARGE SCALE GENOMIC DNA]</scope>
</reference>
<name>A7AMV9_BABBO</name>
<gene>
    <name evidence="4" type="ORF">BBOV_III003290</name>
</gene>
<evidence type="ECO:0000256" key="2">
    <source>
        <dbReference type="SAM" id="MobiDB-lite"/>
    </source>
</evidence>
<feature type="compositionally biased region" description="Acidic residues" evidence="2">
    <location>
        <begin position="247"/>
        <end position="256"/>
    </location>
</feature>
<evidence type="ECO:0000256" key="1">
    <source>
        <dbReference type="SAM" id="Coils"/>
    </source>
</evidence>
<feature type="chain" id="PRO_5002706096" evidence="3">
    <location>
        <begin position="21"/>
        <end position="285"/>
    </location>
</feature>
<keyword evidence="1" id="KW-0175">Coiled coil</keyword>
<feature type="region of interest" description="Disordered" evidence="2">
    <location>
        <begin position="239"/>
        <end position="285"/>
    </location>
</feature>
<dbReference type="InParanoid" id="A7AMV9"/>
<feature type="compositionally biased region" description="Acidic residues" evidence="2">
    <location>
        <begin position="265"/>
        <end position="276"/>
    </location>
</feature>
<reference evidence="5" key="2">
    <citation type="journal article" date="2020" name="Data Brief">
        <title>Transcriptome dataset of Babesia bovis life stages within vertebrate and invertebrate hosts.</title>
        <authorList>
            <person name="Ueti M.W."/>
            <person name="Johnson W.C."/>
            <person name="Kappmeyer L.S."/>
            <person name="Herndon D.R."/>
            <person name="Mousel M.R."/>
            <person name="Reif K.E."/>
            <person name="Taus N.S."/>
            <person name="Ifeonu O.O."/>
            <person name="Silva J.C."/>
            <person name="Suarez C.E."/>
            <person name="Brayton K.A."/>
        </authorList>
    </citation>
    <scope>NUCLEOTIDE SEQUENCE [LARGE SCALE GENOMIC DNA]</scope>
</reference>
<dbReference type="GeneID" id="5479709"/>